<gene>
    <name evidence="2" type="ORF">S01H1_10992</name>
</gene>
<comment type="caution">
    <text evidence="2">The sequence shown here is derived from an EMBL/GenBank/DDBJ whole genome shotgun (WGS) entry which is preliminary data.</text>
</comment>
<dbReference type="SUPFAM" id="SSF110849">
    <property type="entry name" value="ParB/Sulfiredoxin"/>
    <property type="match status" value="1"/>
</dbReference>
<proteinExistence type="predicted"/>
<evidence type="ECO:0000313" key="2">
    <source>
        <dbReference type="EMBL" id="GAF75925.1"/>
    </source>
</evidence>
<accession>X0TII8</accession>
<reference evidence="2" key="1">
    <citation type="journal article" date="2014" name="Front. Microbiol.">
        <title>High frequency of phylogenetically diverse reductive dehalogenase-homologous genes in deep subseafloor sedimentary metagenomes.</title>
        <authorList>
            <person name="Kawai M."/>
            <person name="Futagami T."/>
            <person name="Toyoda A."/>
            <person name="Takaki Y."/>
            <person name="Nishi S."/>
            <person name="Hori S."/>
            <person name="Arai W."/>
            <person name="Tsubouchi T."/>
            <person name="Morono Y."/>
            <person name="Uchiyama I."/>
            <person name="Ito T."/>
            <person name="Fujiyama A."/>
            <person name="Inagaki F."/>
            <person name="Takami H."/>
        </authorList>
    </citation>
    <scope>NUCLEOTIDE SEQUENCE</scope>
    <source>
        <strain evidence="2">Expedition CK06-06</strain>
    </source>
</reference>
<evidence type="ECO:0000256" key="1">
    <source>
        <dbReference type="SAM" id="MobiDB-lite"/>
    </source>
</evidence>
<dbReference type="EMBL" id="BARS01005605">
    <property type="protein sequence ID" value="GAF75925.1"/>
    <property type="molecule type" value="Genomic_DNA"/>
</dbReference>
<name>X0TII8_9ZZZZ</name>
<feature type="non-terminal residue" evidence="2">
    <location>
        <position position="154"/>
    </location>
</feature>
<organism evidence="2">
    <name type="scientific">marine sediment metagenome</name>
    <dbReference type="NCBI Taxonomy" id="412755"/>
    <lineage>
        <taxon>unclassified sequences</taxon>
        <taxon>metagenomes</taxon>
        <taxon>ecological metagenomes</taxon>
    </lineage>
</organism>
<dbReference type="AlphaFoldDB" id="X0TII8"/>
<feature type="compositionally biased region" description="Basic and acidic residues" evidence="1">
    <location>
        <begin position="27"/>
        <end position="38"/>
    </location>
</feature>
<sequence>MTSSARKRKRHNAFEDFPVDGDQSTETPRRSILSERVEAEEQSRLERIERLNPSQMIPDRFQPRRLLPASIREDLFSGKIDCYQAAAEWISMTKNDQGYQAEIDRLLAMGESFEEYGQIKPITGSWVPASDGRHVFLIETGERRFWAVCLLVAA</sequence>
<protein>
    <recommendedName>
        <fullName evidence="3">ParB/Sulfiredoxin domain-containing protein</fullName>
    </recommendedName>
</protein>
<feature type="region of interest" description="Disordered" evidence="1">
    <location>
        <begin position="1"/>
        <end position="38"/>
    </location>
</feature>
<feature type="compositionally biased region" description="Basic residues" evidence="1">
    <location>
        <begin position="1"/>
        <end position="11"/>
    </location>
</feature>
<dbReference type="InterPro" id="IPR036086">
    <property type="entry name" value="ParB/Sulfiredoxin_sf"/>
</dbReference>
<evidence type="ECO:0008006" key="3">
    <source>
        <dbReference type="Google" id="ProtNLM"/>
    </source>
</evidence>